<keyword evidence="2" id="KW-1185">Reference proteome</keyword>
<gene>
    <name evidence="1" type="ORF">DSM00_1088</name>
</gene>
<dbReference type="AlphaFoldDB" id="A0A4Q0P9R9"/>
<dbReference type="Proteomes" id="UP000289238">
    <property type="component" value="Unassembled WGS sequence"/>
</dbReference>
<name>A0A4Q0P9R9_9FLAO</name>
<organism evidence="1 2">
    <name type="scientific">Leeuwenhoekiella aequorea</name>
    <dbReference type="NCBI Taxonomy" id="283736"/>
    <lineage>
        <taxon>Bacteria</taxon>
        <taxon>Pseudomonadati</taxon>
        <taxon>Bacteroidota</taxon>
        <taxon>Flavobacteriia</taxon>
        <taxon>Flavobacteriales</taxon>
        <taxon>Flavobacteriaceae</taxon>
        <taxon>Leeuwenhoekiella</taxon>
    </lineage>
</organism>
<accession>A0A4Q0P9R9</accession>
<comment type="caution">
    <text evidence="1">The sequence shown here is derived from an EMBL/GenBank/DDBJ whole genome shotgun (WGS) entry which is preliminary data.</text>
</comment>
<evidence type="ECO:0000313" key="1">
    <source>
        <dbReference type="EMBL" id="RXG23474.1"/>
    </source>
</evidence>
<reference evidence="1 2" key="1">
    <citation type="submission" date="2018-07" db="EMBL/GenBank/DDBJ databases">
        <title>Leeuwenhoekiella genomics.</title>
        <authorList>
            <person name="Tahon G."/>
            <person name="Willems A."/>
        </authorList>
    </citation>
    <scope>NUCLEOTIDE SEQUENCE [LARGE SCALE GENOMIC DNA]</scope>
    <source>
        <strain evidence="1 2">LMG 22550</strain>
    </source>
</reference>
<proteinExistence type="predicted"/>
<dbReference type="EMBL" id="QOVM01000002">
    <property type="protein sequence ID" value="RXG23474.1"/>
    <property type="molecule type" value="Genomic_DNA"/>
</dbReference>
<sequence length="299" mass="34385">MGNAGILKTRNIVNMLRRLFFFVFLLTIEISYSQKTVILPEKNIDSLFLKKLPEKLKEFQLEDLETSKDSLNIRIWEQHTIFTLNYDSGDDVSANYKIYAGGKSPVVATNTIAITQSRKIFDEFKTISFEELSGDSFRGLDGFYIYIEIATKDDYKVISYWSPFHRYCKDCNTIRELHDILSENLDTDKLTSKFINSLEPGGYTWGMSSFQIDHFLNEDVDKTDFYIKAEKKIRDELNITEETNHQNFQLILINKKPAKIADLNSYTLEDIKSYAILGKGAIAFYGSSGQNGVLLVETN</sequence>
<protein>
    <submittedName>
        <fullName evidence="1">Uncharacterized protein</fullName>
    </submittedName>
</protein>
<evidence type="ECO:0000313" key="2">
    <source>
        <dbReference type="Proteomes" id="UP000289238"/>
    </source>
</evidence>